<protein>
    <submittedName>
        <fullName evidence="2">Uncharacterized protein</fullName>
    </submittedName>
</protein>
<evidence type="ECO:0000313" key="2">
    <source>
        <dbReference type="EMBL" id="GAH08853.1"/>
    </source>
</evidence>
<keyword evidence="1" id="KW-1133">Transmembrane helix</keyword>
<dbReference type="AlphaFoldDB" id="X1EJL8"/>
<keyword evidence="1" id="KW-0472">Membrane</keyword>
<gene>
    <name evidence="2" type="ORF">S01H4_62791</name>
</gene>
<comment type="caution">
    <text evidence="2">The sequence shown here is derived from an EMBL/GenBank/DDBJ whole genome shotgun (WGS) entry which is preliminary data.</text>
</comment>
<evidence type="ECO:0000256" key="1">
    <source>
        <dbReference type="SAM" id="Phobius"/>
    </source>
</evidence>
<sequence>MSLFLSWSWKDVIAGVVCILTMIVMNLDDILFSRVCKKVGIKPSTIYYQIK</sequence>
<feature type="transmembrane region" description="Helical" evidence="1">
    <location>
        <begin position="12"/>
        <end position="32"/>
    </location>
</feature>
<organism evidence="2">
    <name type="scientific">marine sediment metagenome</name>
    <dbReference type="NCBI Taxonomy" id="412755"/>
    <lineage>
        <taxon>unclassified sequences</taxon>
        <taxon>metagenomes</taxon>
        <taxon>ecological metagenomes</taxon>
    </lineage>
</organism>
<dbReference type="EMBL" id="BART01037568">
    <property type="protein sequence ID" value="GAH08853.1"/>
    <property type="molecule type" value="Genomic_DNA"/>
</dbReference>
<proteinExistence type="predicted"/>
<reference evidence="2" key="1">
    <citation type="journal article" date="2014" name="Front. Microbiol.">
        <title>High frequency of phylogenetically diverse reductive dehalogenase-homologous genes in deep subseafloor sedimentary metagenomes.</title>
        <authorList>
            <person name="Kawai M."/>
            <person name="Futagami T."/>
            <person name="Toyoda A."/>
            <person name="Takaki Y."/>
            <person name="Nishi S."/>
            <person name="Hori S."/>
            <person name="Arai W."/>
            <person name="Tsubouchi T."/>
            <person name="Morono Y."/>
            <person name="Uchiyama I."/>
            <person name="Ito T."/>
            <person name="Fujiyama A."/>
            <person name="Inagaki F."/>
            <person name="Takami H."/>
        </authorList>
    </citation>
    <scope>NUCLEOTIDE SEQUENCE</scope>
    <source>
        <strain evidence="2">Expedition CK06-06</strain>
    </source>
</reference>
<keyword evidence="1" id="KW-0812">Transmembrane</keyword>
<name>X1EJL8_9ZZZZ</name>
<accession>X1EJL8</accession>